<sequence length="144" mass="15952">MISRPDFSVNVGWIATRIHHLLLPVDARSDPPYAGTFFICWGDETLNMIVNNINHIARHTYESIFRLVSHEGMGEIVAWTTGGSLRSTPATPSIVGRVELRVTRHNTCVSGTALSGYALRANPTYSEMTRIIRPAGNGSNKIFR</sequence>
<dbReference type="AlphaFoldDB" id="A0A450W483"/>
<evidence type="ECO:0000313" key="1">
    <source>
        <dbReference type="EMBL" id="VFK11845.1"/>
    </source>
</evidence>
<accession>A0A450W483</accession>
<name>A0A450W483_9GAMM</name>
<dbReference type="EMBL" id="CAADFK010000026">
    <property type="protein sequence ID" value="VFK11845.1"/>
    <property type="molecule type" value="Genomic_DNA"/>
</dbReference>
<protein>
    <submittedName>
        <fullName evidence="1">Uncharacterized protein</fullName>
    </submittedName>
</protein>
<reference evidence="1" key="1">
    <citation type="submission" date="2019-02" db="EMBL/GenBank/DDBJ databases">
        <authorList>
            <person name="Gruber-Vodicka R. H."/>
            <person name="Seah K. B. B."/>
        </authorList>
    </citation>
    <scope>NUCLEOTIDE SEQUENCE</scope>
    <source>
        <strain evidence="1">BECK_S313</strain>
    </source>
</reference>
<gene>
    <name evidence="1" type="ORF">BECKLPF1236B_GA0070989_10266</name>
</gene>
<organism evidence="1">
    <name type="scientific">Candidatus Kentrum sp. LPFa</name>
    <dbReference type="NCBI Taxonomy" id="2126335"/>
    <lineage>
        <taxon>Bacteria</taxon>
        <taxon>Pseudomonadati</taxon>
        <taxon>Pseudomonadota</taxon>
        <taxon>Gammaproteobacteria</taxon>
        <taxon>Candidatus Kentrum</taxon>
    </lineage>
</organism>
<proteinExistence type="predicted"/>